<comment type="caution">
    <text evidence="8">The sequence shown here is derived from an EMBL/GenBank/DDBJ whole genome shotgun (WGS) entry which is preliminary data.</text>
</comment>
<name>A0A845L2M3_9FIRM</name>
<proteinExistence type="predicted"/>
<dbReference type="GO" id="GO:0051539">
    <property type="term" value="F:4 iron, 4 sulfur cluster binding"/>
    <property type="evidence" value="ECO:0007669"/>
    <property type="project" value="UniProtKB-KW"/>
</dbReference>
<comment type="cofactor">
    <cofactor evidence="1">
        <name>[4Fe-4S] cluster</name>
        <dbReference type="ChEBI" id="CHEBI:49883"/>
    </cofactor>
</comment>
<dbReference type="OrthoDB" id="9801689at2"/>
<organism evidence="8 9">
    <name type="scientific">Heliomicrobium undosum</name>
    <dbReference type="NCBI Taxonomy" id="121734"/>
    <lineage>
        <taxon>Bacteria</taxon>
        <taxon>Bacillati</taxon>
        <taxon>Bacillota</taxon>
        <taxon>Clostridia</taxon>
        <taxon>Eubacteriales</taxon>
        <taxon>Heliobacteriaceae</taxon>
        <taxon>Heliomicrobium</taxon>
    </lineage>
</organism>
<evidence type="ECO:0000256" key="3">
    <source>
        <dbReference type="ARBA" id="ARBA00022691"/>
    </source>
</evidence>
<keyword evidence="9" id="KW-1185">Reference proteome</keyword>
<dbReference type="PANTHER" id="PTHR11135">
    <property type="entry name" value="HISTONE ACETYLTRANSFERASE-RELATED"/>
    <property type="match status" value="1"/>
</dbReference>
<gene>
    <name evidence="8" type="ORF">GTO91_14000</name>
</gene>
<dbReference type="InterPro" id="IPR032432">
    <property type="entry name" value="Radical_SAM_C"/>
</dbReference>
<dbReference type="PANTHER" id="PTHR11135:SF1">
    <property type="entry name" value="PROTEIN YHCC"/>
    <property type="match status" value="1"/>
</dbReference>
<dbReference type="Pfam" id="PF04055">
    <property type="entry name" value="Radical_SAM"/>
    <property type="match status" value="1"/>
</dbReference>
<dbReference type="EMBL" id="WXEY01000019">
    <property type="protein sequence ID" value="MZP30827.1"/>
    <property type="molecule type" value="Genomic_DNA"/>
</dbReference>
<dbReference type="SMART" id="SM00729">
    <property type="entry name" value="Elp3"/>
    <property type="match status" value="1"/>
</dbReference>
<dbReference type="Gene3D" id="3.80.30.20">
    <property type="entry name" value="tm_1862 like domain"/>
    <property type="match status" value="1"/>
</dbReference>
<dbReference type="Proteomes" id="UP000463470">
    <property type="component" value="Unassembled WGS sequence"/>
</dbReference>
<accession>A0A845L2M3</accession>
<keyword evidence="6" id="KW-0411">Iron-sulfur</keyword>
<evidence type="ECO:0000259" key="7">
    <source>
        <dbReference type="PROSITE" id="PS51918"/>
    </source>
</evidence>
<evidence type="ECO:0000313" key="9">
    <source>
        <dbReference type="Proteomes" id="UP000463470"/>
    </source>
</evidence>
<dbReference type="InterPro" id="IPR058240">
    <property type="entry name" value="rSAM_sf"/>
</dbReference>
<evidence type="ECO:0000256" key="1">
    <source>
        <dbReference type="ARBA" id="ARBA00001966"/>
    </source>
</evidence>
<reference evidence="8 9" key="1">
    <citation type="submission" date="2020-01" db="EMBL/GenBank/DDBJ databases">
        <title>Whole-genome sequence of Heliobacterium undosum DSM 13378.</title>
        <authorList>
            <person name="Kyndt J.A."/>
            <person name="Meyer T.E."/>
        </authorList>
    </citation>
    <scope>NUCLEOTIDE SEQUENCE [LARGE SCALE GENOMIC DNA]</scope>
    <source>
        <strain evidence="8 9">DSM 13378</strain>
    </source>
</reference>
<dbReference type="SFLD" id="SFLDG01091">
    <property type="entry name" value="uncharacterized_CHP01210-like"/>
    <property type="match status" value="1"/>
</dbReference>
<dbReference type="SUPFAM" id="SSF102114">
    <property type="entry name" value="Radical SAM enzymes"/>
    <property type="match status" value="1"/>
</dbReference>
<dbReference type="Pfam" id="PF16199">
    <property type="entry name" value="Radical_SAM_C"/>
    <property type="match status" value="1"/>
</dbReference>
<evidence type="ECO:0000256" key="6">
    <source>
        <dbReference type="ARBA" id="ARBA00023014"/>
    </source>
</evidence>
<dbReference type="InterPro" id="IPR007197">
    <property type="entry name" value="rSAM"/>
</dbReference>
<dbReference type="InterPro" id="IPR023404">
    <property type="entry name" value="rSAM_horseshoe"/>
</dbReference>
<dbReference type="InterPro" id="IPR005911">
    <property type="entry name" value="YhcC-like"/>
</dbReference>
<dbReference type="SFLD" id="SFLDG01086">
    <property type="entry name" value="elongater_protein-like"/>
    <property type="match status" value="1"/>
</dbReference>
<evidence type="ECO:0000256" key="4">
    <source>
        <dbReference type="ARBA" id="ARBA00022723"/>
    </source>
</evidence>
<protein>
    <submittedName>
        <fullName evidence="8">TIGR01212 family radical SAM protein</fullName>
    </submittedName>
</protein>
<sequence>MTANNEKAPQFWGDKRYHSWNHHLRARFGEKVMKVSLNAGLTCPNRDGTAGTGGCVFCCPQGSGACAGDPSEAIRDQFRQVRERLKSKWSQGKYIAYFQAFSNTYGDPRLLRRLYEEALAQEGVVGLSLSTRPDCLPDDVLDLLAELNSRTYLWVELGLQSIHDDTLRRINRGHDAATFYAALEKLRARGIRVCVHIIYGLPGEGEQAMLKTGRAVAAMDVQGVKFHSLHVMKGTRLAEWHAAGQAPLLERDSYIRLVVDTLEILPPEMVIQRLTGDAPQELLVAPQWITRKWGTLQGIDQLLEERNSWQGKNYDCALTKQLD</sequence>
<feature type="domain" description="Radical SAM core" evidence="7">
    <location>
        <begin position="27"/>
        <end position="268"/>
    </location>
</feature>
<keyword evidence="2" id="KW-0004">4Fe-4S</keyword>
<dbReference type="SFLD" id="SFLDS00029">
    <property type="entry name" value="Radical_SAM"/>
    <property type="match status" value="1"/>
</dbReference>
<keyword evidence="3" id="KW-0949">S-adenosyl-L-methionine</keyword>
<dbReference type="PROSITE" id="PS51918">
    <property type="entry name" value="RADICAL_SAM"/>
    <property type="match status" value="1"/>
</dbReference>
<dbReference type="GO" id="GO:0046872">
    <property type="term" value="F:metal ion binding"/>
    <property type="evidence" value="ECO:0007669"/>
    <property type="project" value="UniProtKB-KW"/>
</dbReference>
<dbReference type="InterPro" id="IPR006638">
    <property type="entry name" value="Elp3/MiaA/NifB-like_rSAM"/>
</dbReference>
<dbReference type="GO" id="GO:0003824">
    <property type="term" value="F:catalytic activity"/>
    <property type="evidence" value="ECO:0007669"/>
    <property type="project" value="InterPro"/>
</dbReference>
<keyword evidence="4" id="KW-0479">Metal-binding</keyword>
<dbReference type="AlphaFoldDB" id="A0A845L2M3"/>
<evidence type="ECO:0000256" key="2">
    <source>
        <dbReference type="ARBA" id="ARBA00022485"/>
    </source>
</evidence>
<evidence type="ECO:0000313" key="8">
    <source>
        <dbReference type="EMBL" id="MZP30827.1"/>
    </source>
</evidence>
<evidence type="ECO:0000256" key="5">
    <source>
        <dbReference type="ARBA" id="ARBA00023004"/>
    </source>
</evidence>
<dbReference type="InterPro" id="IPR039661">
    <property type="entry name" value="ELP3"/>
</dbReference>
<dbReference type="RefSeq" id="WP_161259348.1">
    <property type="nucleotide sequence ID" value="NZ_WXEY01000019.1"/>
</dbReference>
<keyword evidence="5" id="KW-0408">Iron</keyword>
<dbReference type="NCBIfam" id="TIGR01212">
    <property type="entry name" value="TIGR01212 family radical SAM protein"/>
    <property type="match status" value="1"/>
</dbReference>